<proteinExistence type="predicted"/>
<accession>A7K869</accession>
<gene>
    <name evidence="1" type="primary">z109R</name>
    <name evidence="1" type="ORF">ATCV1_z109R</name>
</gene>
<dbReference type="KEGG" id="vg:5470236"/>
<dbReference type="RefSeq" id="YP_001426590.1">
    <property type="nucleotide sequence ID" value="NC_008724.1"/>
</dbReference>
<keyword evidence="2" id="KW-1185">Reference proteome</keyword>
<evidence type="ECO:0000313" key="1">
    <source>
        <dbReference type="EMBL" id="ABT16243.1"/>
    </source>
</evidence>
<name>A7K869_9PHYC</name>
<reference evidence="1 2" key="1">
    <citation type="submission" date="2006-09" db="EMBL/GenBank/DDBJ databases">
        <title>Sequence and annotation of the 288-kb ATCV-1 virus that infects an endosymbiotic Chlorella strain of the heliozoon Acanthocystis turfacea.</title>
        <authorList>
            <person name="Fitzgerald L.A."/>
            <person name="Graves M.V."/>
            <person name="Li X."/>
            <person name="Pfitzner A.J.P."/>
            <person name="Hartigan J."/>
            <person name="Van Etten J.L."/>
        </authorList>
    </citation>
    <scope>NUCLEOTIDE SEQUENCE [LARGE SCALE GENOMIC DNA]</scope>
    <source>
        <strain evidence="1 2">ATCV-1</strain>
    </source>
</reference>
<dbReference type="EMBL" id="EF101928">
    <property type="protein sequence ID" value="ABT16243.1"/>
    <property type="molecule type" value="Genomic_DNA"/>
</dbReference>
<sequence length="69" mass="7853">MTRGRGGSVADLPGWLRRTPMLPAWRYLGLSCCWRAVGLQYSESPECPKGSRRDSSCRSVRSLPWQVRQ</sequence>
<dbReference type="Proteomes" id="UP000202420">
    <property type="component" value="Segment"/>
</dbReference>
<evidence type="ECO:0000313" key="2">
    <source>
        <dbReference type="Proteomes" id="UP000202420"/>
    </source>
</evidence>
<protein>
    <submittedName>
        <fullName evidence="1">Uncharacterized protein z109R</fullName>
    </submittedName>
</protein>
<organism evidence="1 2">
    <name type="scientific">Chlorovirus heliozoae</name>
    <dbReference type="NCBI Taxonomy" id="322019"/>
    <lineage>
        <taxon>Viruses</taxon>
        <taxon>Varidnaviria</taxon>
        <taxon>Bamfordvirae</taxon>
        <taxon>Nucleocytoviricota</taxon>
        <taxon>Megaviricetes</taxon>
        <taxon>Algavirales</taxon>
        <taxon>Phycodnaviridae</taxon>
        <taxon>Chlorovirus</taxon>
    </lineage>
</organism>
<dbReference type="GeneID" id="5470236"/>